<reference evidence="1 2" key="1">
    <citation type="submission" date="2016-10" db="EMBL/GenBank/DDBJ databases">
        <authorList>
            <person name="de Groot N.N."/>
        </authorList>
    </citation>
    <scope>NUCLEOTIDE SEQUENCE [LARGE SCALE GENOMIC DNA]</scope>
    <source>
        <strain evidence="1 2">MP1X4</strain>
    </source>
</reference>
<accession>A0A1H1VJ84</accession>
<dbReference type="RefSeq" id="WP_157682100.1">
    <property type="nucleotide sequence ID" value="NZ_LT629740.1"/>
</dbReference>
<dbReference type="STRING" id="652787.SAMN05216490_1922"/>
<protein>
    <submittedName>
        <fullName evidence="1">Uncharacterized protein</fullName>
    </submittedName>
</protein>
<dbReference type="Proteomes" id="UP000199679">
    <property type="component" value="Chromosome I"/>
</dbReference>
<sequence length="153" mass="17189">MPPTELKILNQQTLQLGEAKIAYYLLEDNHVYFSQKDFNSYIGLTTPTGKPVLYQNDKSIFFKDKAGDSDIAVPLRNIITVCVGKIEDNIKGDSDPNVLFKCLYILSILSEKGLDKLESEIKSAEPEQEPEPEVKFDDLLAGLMRVPPPKKSK</sequence>
<dbReference type="AlphaFoldDB" id="A0A1H1VJ84"/>
<name>A0A1H1VJ84_MUCMA</name>
<evidence type="ECO:0000313" key="1">
    <source>
        <dbReference type="EMBL" id="SDS84129.1"/>
    </source>
</evidence>
<evidence type="ECO:0000313" key="2">
    <source>
        <dbReference type="Proteomes" id="UP000199679"/>
    </source>
</evidence>
<proteinExistence type="predicted"/>
<organism evidence="1 2">
    <name type="scientific">Mucilaginibacter mallensis</name>
    <dbReference type="NCBI Taxonomy" id="652787"/>
    <lineage>
        <taxon>Bacteria</taxon>
        <taxon>Pseudomonadati</taxon>
        <taxon>Bacteroidota</taxon>
        <taxon>Sphingobacteriia</taxon>
        <taxon>Sphingobacteriales</taxon>
        <taxon>Sphingobacteriaceae</taxon>
        <taxon>Mucilaginibacter</taxon>
    </lineage>
</organism>
<dbReference type="EMBL" id="LT629740">
    <property type="protein sequence ID" value="SDS84129.1"/>
    <property type="molecule type" value="Genomic_DNA"/>
</dbReference>
<gene>
    <name evidence="1" type="ORF">SAMN05216490_1922</name>
</gene>
<keyword evidence="2" id="KW-1185">Reference proteome</keyword>